<protein>
    <submittedName>
        <fullName evidence="2">Uncharacterized protein</fullName>
    </submittedName>
</protein>
<evidence type="ECO:0000313" key="3">
    <source>
        <dbReference type="Proteomes" id="UP000297245"/>
    </source>
</evidence>
<evidence type="ECO:0000313" key="2">
    <source>
        <dbReference type="EMBL" id="THU97949.1"/>
    </source>
</evidence>
<dbReference type="Proteomes" id="UP000297245">
    <property type="component" value="Unassembled WGS sequence"/>
</dbReference>
<feature type="region of interest" description="Disordered" evidence="1">
    <location>
        <begin position="200"/>
        <end position="219"/>
    </location>
</feature>
<organism evidence="2 3">
    <name type="scientific">Dendrothele bispora (strain CBS 962.96)</name>
    <dbReference type="NCBI Taxonomy" id="1314807"/>
    <lineage>
        <taxon>Eukaryota</taxon>
        <taxon>Fungi</taxon>
        <taxon>Dikarya</taxon>
        <taxon>Basidiomycota</taxon>
        <taxon>Agaricomycotina</taxon>
        <taxon>Agaricomycetes</taxon>
        <taxon>Agaricomycetidae</taxon>
        <taxon>Agaricales</taxon>
        <taxon>Agaricales incertae sedis</taxon>
        <taxon>Dendrothele</taxon>
    </lineage>
</organism>
<feature type="compositionally biased region" description="Basic residues" evidence="1">
    <location>
        <begin position="73"/>
        <end position="103"/>
    </location>
</feature>
<dbReference type="EMBL" id="ML179146">
    <property type="protein sequence ID" value="THU97949.1"/>
    <property type="molecule type" value="Genomic_DNA"/>
</dbReference>
<feature type="compositionally biased region" description="Low complexity" evidence="1">
    <location>
        <begin position="151"/>
        <end position="160"/>
    </location>
</feature>
<name>A0A4S8M6M8_DENBC</name>
<keyword evidence="3" id="KW-1185">Reference proteome</keyword>
<feature type="compositionally biased region" description="Basic and acidic residues" evidence="1">
    <location>
        <begin position="104"/>
        <end position="120"/>
    </location>
</feature>
<evidence type="ECO:0000256" key="1">
    <source>
        <dbReference type="SAM" id="MobiDB-lite"/>
    </source>
</evidence>
<reference evidence="2 3" key="1">
    <citation type="journal article" date="2019" name="Nat. Ecol. Evol.">
        <title>Megaphylogeny resolves global patterns of mushroom evolution.</title>
        <authorList>
            <person name="Varga T."/>
            <person name="Krizsan K."/>
            <person name="Foldi C."/>
            <person name="Dima B."/>
            <person name="Sanchez-Garcia M."/>
            <person name="Sanchez-Ramirez S."/>
            <person name="Szollosi G.J."/>
            <person name="Szarkandi J.G."/>
            <person name="Papp V."/>
            <person name="Albert L."/>
            <person name="Andreopoulos W."/>
            <person name="Angelini C."/>
            <person name="Antonin V."/>
            <person name="Barry K.W."/>
            <person name="Bougher N.L."/>
            <person name="Buchanan P."/>
            <person name="Buyck B."/>
            <person name="Bense V."/>
            <person name="Catcheside P."/>
            <person name="Chovatia M."/>
            <person name="Cooper J."/>
            <person name="Damon W."/>
            <person name="Desjardin D."/>
            <person name="Finy P."/>
            <person name="Geml J."/>
            <person name="Haridas S."/>
            <person name="Hughes K."/>
            <person name="Justo A."/>
            <person name="Karasinski D."/>
            <person name="Kautmanova I."/>
            <person name="Kiss B."/>
            <person name="Kocsube S."/>
            <person name="Kotiranta H."/>
            <person name="LaButti K.M."/>
            <person name="Lechner B.E."/>
            <person name="Liimatainen K."/>
            <person name="Lipzen A."/>
            <person name="Lukacs Z."/>
            <person name="Mihaltcheva S."/>
            <person name="Morgado L.N."/>
            <person name="Niskanen T."/>
            <person name="Noordeloos M.E."/>
            <person name="Ohm R.A."/>
            <person name="Ortiz-Santana B."/>
            <person name="Ovrebo C."/>
            <person name="Racz N."/>
            <person name="Riley R."/>
            <person name="Savchenko A."/>
            <person name="Shiryaev A."/>
            <person name="Soop K."/>
            <person name="Spirin V."/>
            <person name="Szebenyi C."/>
            <person name="Tomsovsky M."/>
            <person name="Tulloss R.E."/>
            <person name="Uehling J."/>
            <person name="Grigoriev I.V."/>
            <person name="Vagvolgyi C."/>
            <person name="Papp T."/>
            <person name="Martin F.M."/>
            <person name="Miettinen O."/>
            <person name="Hibbett D.S."/>
            <person name="Nagy L.G."/>
        </authorList>
    </citation>
    <scope>NUCLEOTIDE SEQUENCE [LARGE SCALE GENOMIC DNA]</scope>
    <source>
        <strain evidence="2 3">CBS 962.96</strain>
    </source>
</reference>
<feature type="compositionally biased region" description="Polar residues" evidence="1">
    <location>
        <begin position="51"/>
        <end position="64"/>
    </location>
</feature>
<dbReference type="AlphaFoldDB" id="A0A4S8M6M8"/>
<feature type="compositionally biased region" description="Polar residues" evidence="1">
    <location>
        <begin position="315"/>
        <end position="325"/>
    </location>
</feature>
<gene>
    <name evidence="2" type="ORF">K435DRAFT_838357</name>
</gene>
<feature type="region of interest" description="Disordered" evidence="1">
    <location>
        <begin position="1"/>
        <end position="189"/>
    </location>
</feature>
<sequence length="335" mass="35983">MPLQLINSESVPPRPHLRSSGPPIPYIQIAGHDGGAPAYHTRSRSGKKSTAVMTGSSNRTSLTQGTSSVTSGGRRRAGGTKAKTTPKGKATKAKAKAKKNTKKSSKEEAQGKTTDTENKKAKVKPRWKAALQILGRTASDMSQTKSRTSRRGSVSTVISSCSELPSTSKAEHDDTQTENGEMSKTRSLSVLSTLTSISKLPSITEENEHDNTGDHGGVDNALELTEANELSSSALPSPLSSVKTVSPCSSLSSIESRSIDSPAWVNDPDLNPMDLSWNEIDKIFKEQYANTMALRDLNNRRLERLLKGHEHGSEETSGNGSNNGSLRVDQGRFLK</sequence>
<proteinExistence type="predicted"/>
<feature type="region of interest" description="Disordered" evidence="1">
    <location>
        <begin position="310"/>
        <end position="335"/>
    </location>
</feature>
<accession>A0A4S8M6M8</accession>
<feature type="compositionally biased region" description="Polar residues" evidence="1">
    <location>
        <begin position="1"/>
        <end position="10"/>
    </location>
</feature>